<dbReference type="AlphaFoldDB" id="A0A1Q2D8C8"/>
<dbReference type="PROSITE" id="PS00571">
    <property type="entry name" value="AMIDASES"/>
    <property type="match status" value="1"/>
</dbReference>
<feature type="chain" id="PRO_5043556867" evidence="3">
    <location>
        <begin position="31"/>
        <end position="692"/>
    </location>
</feature>
<name>A0A1Q2D8C8_9ENTE</name>
<feature type="signal peptide" evidence="3">
    <location>
        <begin position="1"/>
        <end position="30"/>
    </location>
</feature>
<dbReference type="Proteomes" id="UP000188246">
    <property type="component" value="Chromosome"/>
</dbReference>
<keyword evidence="3" id="KW-0732">Signal</keyword>
<evidence type="ECO:0000313" key="4">
    <source>
        <dbReference type="EMBL" id="AQP54555.1"/>
    </source>
</evidence>
<evidence type="ECO:0000256" key="3">
    <source>
        <dbReference type="SAM" id="SignalP"/>
    </source>
</evidence>
<dbReference type="InterPro" id="IPR023631">
    <property type="entry name" value="Amidase_dom"/>
</dbReference>
<evidence type="ECO:0000256" key="2">
    <source>
        <dbReference type="SAM" id="Phobius"/>
    </source>
</evidence>
<sequence length="692" mass="75322">MKTVSFIKKKIYLVVILSIGLFGLNLPTSAEQETTTTSTFASQSTGTTEGESAEKDTETSMSEKTTDESMSISQSDIIISSKTIEKPTLTLAQYKQKGATELAKMIRKKQVTSEELVNLAFEQIAKENPALNAVISLRKNEALEEAKTINVDSDKQPFLGVPILMKGLGHTVKGLPNTNGFRFASHQLARSDGSITRSLKELGFIVIGQTNFPELGLKNITDSALYGNAGSAWNAKYQAGGSSGGSGAAVASGMTPVASGSDAGGSIRIPASWNGIIGLKPSRGIVKGNGTSNTNQVVHFPLTKNMTDTIQLFQLLTKNPEATVSAITNSTIKNQKIAYTLKSPVGTPVSSDAKQAVLEAVTFLKAEGFDVQEVDWPIDGIELMKNYYVIGAGAAGIANFQLQQIEKRSLEITDVDLLTWALYQTNQLITKKDVNEVWESNYQIAQKMAEFHKQFPLLLTPTTASTAPLVDEDLLTEELKSQMRSIDTLKTKEERLQLIYDQWLPALTYSPFTQLANLIGQPAISLPTYVSNKGLPLGIQFSGPIGSDDLLLSMGQLFETKHRFKQVNSYSSLTEDTKHTEESSTTDSTSTMTETTSTTDTTATTDSINDTTETGDSNLVDNQSTINEVSSENKKTMLAERDNHKQQTQVSKNNSVLPKTNENTRLVIVYMIIGMTIVSSCSLFVFKKIRND</sequence>
<feature type="region of interest" description="Disordered" evidence="1">
    <location>
        <begin position="34"/>
        <end position="72"/>
    </location>
</feature>
<dbReference type="GO" id="GO:0012505">
    <property type="term" value="C:endomembrane system"/>
    <property type="evidence" value="ECO:0007669"/>
    <property type="project" value="TreeGrafter"/>
</dbReference>
<dbReference type="EMBL" id="CP019609">
    <property type="protein sequence ID" value="AQP54555.1"/>
    <property type="molecule type" value="Genomic_DNA"/>
</dbReference>
<dbReference type="InterPro" id="IPR020556">
    <property type="entry name" value="Amidase_CS"/>
</dbReference>
<keyword evidence="2" id="KW-1133">Transmembrane helix</keyword>
<keyword evidence="2" id="KW-0472">Membrane</keyword>
<feature type="compositionally biased region" description="Low complexity" evidence="1">
    <location>
        <begin position="583"/>
        <end position="614"/>
    </location>
</feature>
<reference evidence="4 5" key="1">
    <citation type="journal article" date="2010" name="Int. J. Syst. Evol. Microbiol.">
        <title>Vagococcus penaei sp. nov., isolated from spoilage microbiota of cooked shrimp (Penaeus vannamei).</title>
        <authorList>
            <person name="Jaffres E."/>
            <person name="Prevost H."/>
            <person name="Rossero A."/>
            <person name="Joffraud J.J."/>
            <person name="Dousset X."/>
        </authorList>
    </citation>
    <scope>NUCLEOTIDE SEQUENCE [LARGE SCALE GENOMIC DNA]</scope>
    <source>
        <strain evidence="4 5">CD276</strain>
    </source>
</reference>
<dbReference type="Pfam" id="PF01425">
    <property type="entry name" value="Amidase"/>
    <property type="match status" value="1"/>
</dbReference>
<dbReference type="PANTHER" id="PTHR43372:SF4">
    <property type="entry name" value="FATTY-ACID AMIDE HYDROLASE 2"/>
    <property type="match status" value="1"/>
</dbReference>
<evidence type="ECO:0000313" key="5">
    <source>
        <dbReference type="Proteomes" id="UP000188246"/>
    </source>
</evidence>
<protein>
    <submittedName>
        <fullName evidence="4">Uncharacterized protein</fullName>
    </submittedName>
</protein>
<evidence type="ECO:0000256" key="1">
    <source>
        <dbReference type="SAM" id="MobiDB-lite"/>
    </source>
</evidence>
<dbReference type="InterPro" id="IPR052739">
    <property type="entry name" value="FAAH2"/>
</dbReference>
<dbReference type="Gene3D" id="3.90.1300.10">
    <property type="entry name" value="Amidase signature (AS) domain"/>
    <property type="match status" value="1"/>
</dbReference>
<keyword evidence="2" id="KW-0812">Transmembrane</keyword>
<gene>
    <name evidence="4" type="ORF">BW732_10310</name>
</gene>
<organism evidence="4 5">
    <name type="scientific">Vagococcus penaei</name>
    <dbReference type="NCBI Taxonomy" id="633807"/>
    <lineage>
        <taxon>Bacteria</taxon>
        <taxon>Bacillati</taxon>
        <taxon>Bacillota</taxon>
        <taxon>Bacilli</taxon>
        <taxon>Lactobacillales</taxon>
        <taxon>Enterococcaceae</taxon>
        <taxon>Vagococcus</taxon>
    </lineage>
</organism>
<dbReference type="InterPro" id="IPR036928">
    <property type="entry name" value="AS_sf"/>
</dbReference>
<dbReference type="KEGG" id="vpi:BW732_10310"/>
<keyword evidence="5" id="KW-1185">Reference proteome</keyword>
<dbReference type="STRING" id="633807.BW732_10310"/>
<dbReference type="OrthoDB" id="9811471at2"/>
<feature type="region of interest" description="Disordered" evidence="1">
    <location>
        <begin position="568"/>
        <end position="620"/>
    </location>
</feature>
<proteinExistence type="predicted"/>
<dbReference type="RefSeq" id="WP_077276639.1">
    <property type="nucleotide sequence ID" value="NZ_CP019609.1"/>
</dbReference>
<feature type="transmembrane region" description="Helical" evidence="2">
    <location>
        <begin position="667"/>
        <end position="686"/>
    </location>
</feature>
<accession>A0A1Q2D8C8</accession>
<dbReference type="SUPFAM" id="SSF75304">
    <property type="entry name" value="Amidase signature (AS) enzymes"/>
    <property type="match status" value="1"/>
</dbReference>
<dbReference type="PANTHER" id="PTHR43372">
    <property type="entry name" value="FATTY-ACID AMIDE HYDROLASE"/>
    <property type="match status" value="1"/>
</dbReference>
<feature type="compositionally biased region" description="Low complexity" evidence="1">
    <location>
        <begin position="34"/>
        <end position="48"/>
    </location>
</feature>